<protein>
    <recommendedName>
        <fullName evidence="3">CCHC-type domain-containing protein</fullName>
    </recommendedName>
</protein>
<dbReference type="Proteomes" id="UP001281410">
    <property type="component" value="Unassembled WGS sequence"/>
</dbReference>
<dbReference type="GO" id="GO:0003676">
    <property type="term" value="F:nucleic acid binding"/>
    <property type="evidence" value="ECO:0007669"/>
    <property type="project" value="InterPro"/>
</dbReference>
<dbReference type="GO" id="GO:0008270">
    <property type="term" value="F:zinc ion binding"/>
    <property type="evidence" value="ECO:0007669"/>
    <property type="project" value="UniProtKB-KW"/>
</dbReference>
<dbReference type="InterPro" id="IPR001878">
    <property type="entry name" value="Znf_CCHC"/>
</dbReference>
<feature type="domain" description="CCHC-type" evidence="3">
    <location>
        <begin position="55"/>
        <end position="70"/>
    </location>
</feature>
<dbReference type="Gene3D" id="4.10.60.10">
    <property type="entry name" value="Zinc finger, CCHC-type"/>
    <property type="match status" value="1"/>
</dbReference>
<feature type="compositionally biased region" description="Polar residues" evidence="2">
    <location>
        <begin position="251"/>
        <end position="273"/>
    </location>
</feature>
<dbReference type="InterPro" id="IPR040256">
    <property type="entry name" value="At4g02000-like"/>
</dbReference>
<evidence type="ECO:0000313" key="4">
    <source>
        <dbReference type="EMBL" id="KAK3198306.1"/>
    </source>
</evidence>
<dbReference type="InterPro" id="IPR036875">
    <property type="entry name" value="Znf_CCHC_sf"/>
</dbReference>
<sequence length="295" mass="32365">MLGTMCKADPITETQARGRYARIYVEIDISKPLLGSITIDNRTIMVEYESLGLICFKCGKYGHSKDNCREVGGKQFGSGAASKSTGVRAGNRQGRDSKVVNPDILRKANVSKVGGFRFEILSKEMDVMMNENLGQSKMSSEEGSKTKDQGILAEITNQAEEHGEKVFKTSYSSENRSRKKITNKKITKTTDKGGHLKVGSISLRNPRGKGKKKTSLSTHSKNLEDNILDSASVLRQFHKDVSEFKTKYSRGASTDPSTSKCELSNPVNKNISSDDSDNFETVASDLVEAMAVISE</sequence>
<feature type="region of interest" description="Disordered" evidence="2">
    <location>
        <begin position="248"/>
        <end position="276"/>
    </location>
</feature>
<accession>A0AAE0A1N4</accession>
<comment type="caution">
    <text evidence="4">The sequence shown here is derived from an EMBL/GenBank/DDBJ whole genome shotgun (WGS) entry which is preliminary data.</text>
</comment>
<gene>
    <name evidence="4" type="ORF">Dsin_021721</name>
</gene>
<name>A0AAE0A1N4_9ROSI</name>
<dbReference type="SMART" id="SM00343">
    <property type="entry name" value="ZnF_C2HC"/>
    <property type="match status" value="1"/>
</dbReference>
<dbReference type="PANTHER" id="PTHR31286:SF99">
    <property type="entry name" value="DUF4283 DOMAIN-CONTAINING PROTEIN"/>
    <property type="match status" value="1"/>
</dbReference>
<keyword evidence="1" id="KW-0863">Zinc-finger</keyword>
<dbReference type="PANTHER" id="PTHR31286">
    <property type="entry name" value="GLYCINE-RICH CELL WALL STRUCTURAL PROTEIN 1.8-LIKE"/>
    <property type="match status" value="1"/>
</dbReference>
<reference evidence="4" key="1">
    <citation type="journal article" date="2023" name="Plant J.">
        <title>Genome sequences and population genomics provide insights into the demographic history, inbreeding, and mutation load of two 'living fossil' tree species of Dipteronia.</title>
        <authorList>
            <person name="Feng Y."/>
            <person name="Comes H.P."/>
            <person name="Chen J."/>
            <person name="Zhu S."/>
            <person name="Lu R."/>
            <person name="Zhang X."/>
            <person name="Li P."/>
            <person name="Qiu J."/>
            <person name="Olsen K.M."/>
            <person name="Qiu Y."/>
        </authorList>
    </citation>
    <scope>NUCLEOTIDE SEQUENCE</scope>
    <source>
        <strain evidence="4">NBL</strain>
    </source>
</reference>
<evidence type="ECO:0000256" key="2">
    <source>
        <dbReference type="SAM" id="MobiDB-lite"/>
    </source>
</evidence>
<evidence type="ECO:0000259" key="3">
    <source>
        <dbReference type="PROSITE" id="PS50158"/>
    </source>
</evidence>
<proteinExistence type="predicted"/>
<evidence type="ECO:0000313" key="5">
    <source>
        <dbReference type="Proteomes" id="UP001281410"/>
    </source>
</evidence>
<organism evidence="4 5">
    <name type="scientific">Dipteronia sinensis</name>
    <dbReference type="NCBI Taxonomy" id="43782"/>
    <lineage>
        <taxon>Eukaryota</taxon>
        <taxon>Viridiplantae</taxon>
        <taxon>Streptophyta</taxon>
        <taxon>Embryophyta</taxon>
        <taxon>Tracheophyta</taxon>
        <taxon>Spermatophyta</taxon>
        <taxon>Magnoliopsida</taxon>
        <taxon>eudicotyledons</taxon>
        <taxon>Gunneridae</taxon>
        <taxon>Pentapetalae</taxon>
        <taxon>rosids</taxon>
        <taxon>malvids</taxon>
        <taxon>Sapindales</taxon>
        <taxon>Sapindaceae</taxon>
        <taxon>Hippocastanoideae</taxon>
        <taxon>Acereae</taxon>
        <taxon>Dipteronia</taxon>
    </lineage>
</organism>
<keyword evidence="1" id="KW-0479">Metal-binding</keyword>
<dbReference type="EMBL" id="JANJYJ010000007">
    <property type="protein sequence ID" value="KAK3198306.1"/>
    <property type="molecule type" value="Genomic_DNA"/>
</dbReference>
<dbReference type="SUPFAM" id="SSF57756">
    <property type="entry name" value="Retrovirus zinc finger-like domains"/>
    <property type="match status" value="1"/>
</dbReference>
<feature type="region of interest" description="Disordered" evidence="2">
    <location>
        <begin position="188"/>
        <end position="217"/>
    </location>
</feature>
<dbReference type="AlphaFoldDB" id="A0AAE0A1N4"/>
<dbReference type="PROSITE" id="PS50158">
    <property type="entry name" value="ZF_CCHC"/>
    <property type="match status" value="1"/>
</dbReference>
<feature type="region of interest" description="Disordered" evidence="2">
    <location>
        <begin position="75"/>
        <end position="97"/>
    </location>
</feature>
<keyword evidence="1" id="KW-0862">Zinc</keyword>
<keyword evidence="5" id="KW-1185">Reference proteome</keyword>
<evidence type="ECO:0000256" key="1">
    <source>
        <dbReference type="PROSITE-ProRule" id="PRU00047"/>
    </source>
</evidence>